<reference evidence="1 2" key="1">
    <citation type="journal article" date="2021" name="Appl. Environ. Microbiol.">
        <title>Genetic linkage and physical mapping for an oyster mushroom Pleurotus cornucopiae and QTL analysis for the trait cap color.</title>
        <authorList>
            <person name="Zhang Y."/>
            <person name="Gao W."/>
            <person name="Sonnenberg A."/>
            <person name="Chen Q."/>
            <person name="Zhang J."/>
            <person name="Huang C."/>
        </authorList>
    </citation>
    <scope>NUCLEOTIDE SEQUENCE [LARGE SCALE GENOMIC DNA]</scope>
    <source>
        <strain evidence="1">CCMSSC00406</strain>
    </source>
</reference>
<organism evidence="1 2">
    <name type="scientific">Pleurotus cornucopiae</name>
    <name type="common">Cornucopia mushroom</name>
    <dbReference type="NCBI Taxonomy" id="5321"/>
    <lineage>
        <taxon>Eukaryota</taxon>
        <taxon>Fungi</taxon>
        <taxon>Dikarya</taxon>
        <taxon>Basidiomycota</taxon>
        <taxon>Agaricomycotina</taxon>
        <taxon>Agaricomycetes</taxon>
        <taxon>Agaricomycetidae</taxon>
        <taxon>Agaricales</taxon>
        <taxon>Pleurotineae</taxon>
        <taxon>Pleurotaceae</taxon>
        <taxon>Pleurotus</taxon>
    </lineage>
</organism>
<protein>
    <submittedName>
        <fullName evidence="1">Uncharacterized protein</fullName>
    </submittedName>
</protein>
<evidence type="ECO:0000313" key="1">
    <source>
        <dbReference type="EMBL" id="KAG9220667.1"/>
    </source>
</evidence>
<sequence>MVRRRAICLSLLRSQGQSVSEEETHTPLDLTSLDTLTGGNLLKMASSSMDSDSKKRKRDDRPRITYFAPGRTFERLFQEESLEETKSVVRRKLGVSENSDISLAQIRDDQVIDLDDEDDFEAFASLAYKRWQMSVRVRVQKSTIQTPPSTEGMPQVPQVQTPVARPEIPPPIPSAATTNTDPPVTNNAPEILASASISSASTRARKSSVSVASAANGVDQPAPKRRKRETAKDGPASDHAKKSVSFAEPAAPASNVGPIPPASAADAVNDATNDLVEPTEVEPTPPAPAPKKRGRKKKSDVSAPEAAAPSETAPEAQSISTFVTNENWIPYLPLEPVVKKTRKPRVSTTEVSNTTNSTEVPPTVPPTSEAAPEAQLEDPSVAPKKKSKRISQKKAKELPAANEAVTDSGGDQALHDNLVSDVGPTPTTPKPKSSTAAKPVSRAKSKPPAAASAISPAGTKAYYCPICLQSPYHLRFQCPVVRSPSLLEKRVKELKSEPAMAQLLETLEKLLQQAMGTQRSSTANKSPQAAPHATPSTPAITTSAPSNPGAESADKPSAKKVPKKKATRAPSIDITLTSPLKDLDLANIDPELLLQCPAKRLSITDIPSSDSEEDEDGGAQDLEQDDTDDEVRPPRRRKRGGNEPSSSDEDNDGAMDVDSSPDDVSFKNLDRLGQSVEMDMSPDNTMNERASLVPEIRTVSEDVAPAEDDSERPSTEAESSQKPSSAGPTKSSSNSKQDAPLDQPNGTEHAADTTILDSTTPKKTTAKPVSKVSQTRPDGTPKAAHAMKDRHGQLPPRTAKDILNAAPPVTTPLQPTPPPDLETTSRRGKSKGPPKTPAPKQTSKAKPTKAKANGKSKMSIDALLSKDSSFTTPQSTQEQDLSLAEWETLPVSPSLATDPGFDELEAGDLSYPMITSTPLPNVDNTPLFLPSSSQVPLASQIRKISAQESDGEEEEEVENTVKDHSRQSSRQTSAAYRRLTDIARQPLFTQELVVQPPRFAKGRIDKLKLYGSSQQKEEDSSSGSDSDSDKATPSHIPPSKRAGMAKTPR</sequence>
<comment type="caution">
    <text evidence="1">The sequence shown here is derived from an EMBL/GenBank/DDBJ whole genome shotgun (WGS) entry which is preliminary data.</text>
</comment>
<gene>
    <name evidence="1" type="ORF">CCMSSC00406_0003766</name>
</gene>
<dbReference type="EMBL" id="WQMT02000007">
    <property type="protein sequence ID" value="KAG9220667.1"/>
    <property type="molecule type" value="Genomic_DNA"/>
</dbReference>
<accession>A0ACB7IR26</accession>
<name>A0ACB7IR26_PLECO</name>
<evidence type="ECO:0000313" key="2">
    <source>
        <dbReference type="Proteomes" id="UP000824881"/>
    </source>
</evidence>
<keyword evidence="2" id="KW-1185">Reference proteome</keyword>
<proteinExistence type="predicted"/>
<dbReference type="Proteomes" id="UP000824881">
    <property type="component" value="Unassembled WGS sequence"/>
</dbReference>